<keyword evidence="2" id="KW-1185">Reference proteome</keyword>
<evidence type="ECO:0000313" key="2">
    <source>
        <dbReference type="Proteomes" id="UP000054721"/>
    </source>
</evidence>
<protein>
    <submittedName>
        <fullName evidence="1">Uncharacterized protein</fullName>
    </submittedName>
</protein>
<name>A0A0V1IL62_9BILA</name>
<organism evidence="1 2">
    <name type="scientific">Trichinella nativa</name>
    <dbReference type="NCBI Taxonomy" id="6335"/>
    <lineage>
        <taxon>Eukaryota</taxon>
        <taxon>Metazoa</taxon>
        <taxon>Ecdysozoa</taxon>
        <taxon>Nematoda</taxon>
        <taxon>Enoplea</taxon>
        <taxon>Dorylaimia</taxon>
        <taxon>Trichinellida</taxon>
        <taxon>Trichinellidae</taxon>
        <taxon>Trichinella</taxon>
    </lineage>
</organism>
<evidence type="ECO:0000313" key="1">
    <source>
        <dbReference type="EMBL" id="KRZ23372.1"/>
    </source>
</evidence>
<comment type="caution">
    <text evidence="1">The sequence shown here is derived from an EMBL/GenBank/DDBJ whole genome shotgun (WGS) entry which is preliminary data.</text>
</comment>
<sequence length="30" mass="3290">MGTTNSPKLQWFRAESKGSVNPLMGAHCQL</sequence>
<gene>
    <name evidence="1" type="ORF">T02_9128</name>
</gene>
<dbReference type="AlphaFoldDB" id="A0A0V1IL62"/>
<proteinExistence type="predicted"/>
<dbReference type="EMBL" id="JYDW01004228">
    <property type="protein sequence ID" value="KRZ23372.1"/>
    <property type="molecule type" value="Genomic_DNA"/>
</dbReference>
<dbReference type="Proteomes" id="UP000054721">
    <property type="component" value="Unassembled WGS sequence"/>
</dbReference>
<accession>A0A0V1IL62</accession>
<reference evidence="1 2" key="1">
    <citation type="submission" date="2015-05" db="EMBL/GenBank/DDBJ databases">
        <title>Evolution of Trichinella species and genotypes.</title>
        <authorList>
            <person name="Korhonen P.K."/>
            <person name="Edoardo P."/>
            <person name="Giuseppe L.R."/>
            <person name="Gasser R.B."/>
        </authorList>
    </citation>
    <scope>NUCLEOTIDE SEQUENCE [LARGE SCALE GENOMIC DNA]</scope>
    <source>
        <strain evidence="1">ISS10</strain>
    </source>
</reference>